<dbReference type="GeneID" id="41994666"/>
<protein>
    <submittedName>
        <fullName evidence="1">Uncharacterized protein</fullName>
    </submittedName>
</protein>
<evidence type="ECO:0000313" key="1">
    <source>
        <dbReference type="EMBL" id="RBR20706.1"/>
    </source>
</evidence>
<reference evidence="1 2" key="1">
    <citation type="submission" date="2018-06" db="EMBL/GenBank/DDBJ databases">
        <title>Fusarium incarnatum-equiseti species complex species 28.</title>
        <authorList>
            <person name="Gardiner D.M."/>
        </authorList>
    </citation>
    <scope>NUCLEOTIDE SEQUENCE [LARGE SCALE GENOMIC DNA]</scope>
    <source>
        <strain evidence="1 2">FIESC_28</strain>
    </source>
</reference>
<dbReference type="OrthoDB" id="5041951at2759"/>
<dbReference type="EMBL" id="QKXC01000106">
    <property type="protein sequence ID" value="RBR20706.1"/>
    <property type="molecule type" value="Genomic_DNA"/>
</dbReference>
<dbReference type="Proteomes" id="UP000253153">
    <property type="component" value="Unassembled WGS sequence"/>
</dbReference>
<sequence length="312" mass="35144">MSDSSEPRAQLGTVTSEALNQMLKTPCDEVFAFSSDGQTYTAPRCLVGTPVRKITETEDYWKSGWLSLETFLAQEKNEEKTKAEAHGQLILDPSNKNAKKMHKIHSDNVSKHRKIREIFGQNSSYHPNQLVSKHHLPAEGLCSKEIMYKLACKISDCQILRDKGELVMDPFDFIRWRVWLQLRSQLNFAAQSGKDYVKPILSQIFEDCETALSRPYKDPLLRAAIIRSAGYQNRLNSYGTVTNKGKVTDRSTKAVTGSKGTDSKVVRNKVAVSSRVEKVRKRPAQPSTYQGVNGFRAEQIARQISESDASKN</sequence>
<accession>A0A366RW73</accession>
<gene>
    <name evidence="1" type="ORF">FIESC28_05223</name>
</gene>
<keyword evidence="2" id="KW-1185">Reference proteome</keyword>
<organism evidence="1 2">
    <name type="scientific">Fusarium coffeatum</name>
    <dbReference type="NCBI Taxonomy" id="231269"/>
    <lineage>
        <taxon>Eukaryota</taxon>
        <taxon>Fungi</taxon>
        <taxon>Dikarya</taxon>
        <taxon>Ascomycota</taxon>
        <taxon>Pezizomycotina</taxon>
        <taxon>Sordariomycetes</taxon>
        <taxon>Hypocreomycetidae</taxon>
        <taxon>Hypocreales</taxon>
        <taxon>Nectriaceae</taxon>
        <taxon>Fusarium</taxon>
        <taxon>Fusarium incarnatum-equiseti species complex</taxon>
    </lineage>
</organism>
<name>A0A366RW73_9HYPO</name>
<evidence type="ECO:0000313" key="2">
    <source>
        <dbReference type="Proteomes" id="UP000253153"/>
    </source>
</evidence>
<dbReference type="RefSeq" id="XP_031016608.1">
    <property type="nucleotide sequence ID" value="XM_031159370.1"/>
</dbReference>
<dbReference type="AlphaFoldDB" id="A0A366RW73"/>
<proteinExistence type="predicted"/>
<comment type="caution">
    <text evidence="1">The sequence shown here is derived from an EMBL/GenBank/DDBJ whole genome shotgun (WGS) entry which is preliminary data.</text>
</comment>